<comment type="caution">
    <text evidence="4">The sequence shown here is derived from an EMBL/GenBank/DDBJ whole genome shotgun (WGS) entry which is preliminary data.</text>
</comment>
<dbReference type="InterPro" id="IPR027417">
    <property type="entry name" value="P-loop_NTPase"/>
</dbReference>
<dbReference type="Proteomes" id="UP000737171">
    <property type="component" value="Unassembled WGS sequence"/>
</dbReference>
<dbReference type="CDD" id="cd00383">
    <property type="entry name" value="trans_reg_C"/>
    <property type="match status" value="1"/>
</dbReference>
<dbReference type="InterPro" id="IPR011990">
    <property type="entry name" value="TPR-like_helical_dom_sf"/>
</dbReference>
<dbReference type="EMBL" id="JABRWJ010000025">
    <property type="protein sequence ID" value="NRF72403.1"/>
    <property type="molecule type" value="Genomic_DNA"/>
</dbReference>
<sequence length="837" mass="90744">MSDRWRSGRFELRPVERQLIVDGTPAALGARAFDLLLALHEHRDRTVPKSELMDTVWPGLVVEENNLQVQVSALRKLLGPQAIATIPGRGYRFALAADAEQPPRERSTAPRSTSAQASLAALPGSPECLFGRDDDLAALARLLSEHRLVTVLGAGGIGKTTLALAAARGQALHCAKVAWVELAPLADPLLIPGTIAQVLQLPIGAGDPVAALVRSIEPLHVLLVLDNAEHLVAAVAGLAEALLAGAPGVRLLVTSQAPLKVEGEWLFRVGPLAVPEAGTPFDQALGYGAVALFDERARAADRRFVLGADNVDLVIDLCRRLDGLALAIRLAASRVAQFGLAELHARLAEPLKLLAGGSRSGPTRQQTLRATHDWSHRLLAPVEQVVFRRLGVFAGDFTLASAAAVAGDETHDEWSVIEALATLVDRSLVVLDEREDPRYRLLQSARDYALERLDESGEAQALRTRHGARMLRLMEQSLDDETSGMPDREWLARYGCELDDLRAAIDWSKAHDPAMAVALVGASLNLFTMLGLLQAARAHSDELEHQVVEATPALAAARFWSLRSLVVQVVSRQASEDAALKAVECFRSSGHRLGLHRALAFVVSTTLLPAEKKHEMVQEMQDIERLEERSPVRAHRLAATALLAMDESRFEDAHALLVSAVDLVRAAGRDRQCASFLVWLSFADDEVGAAEAAVAHCREAVALYRAGGASNVERGLRSLVRSLLNVGDVCEARLALADLIERKRRSSWNFFLPMPALFAMLAALEGRFDAAAKLLGLSERLFLATPTNDNWSERTHVRIRAMLTDALAPADLQRWMTQGAELDEPAACGLALERPKP</sequence>
<dbReference type="InterPro" id="IPR058852">
    <property type="entry name" value="HTH_77"/>
</dbReference>
<name>A0ABX2EUQ0_9BURK</name>
<feature type="DNA-binding region" description="OmpR/PhoB-type" evidence="2">
    <location>
        <begin position="2"/>
        <end position="95"/>
    </location>
</feature>
<dbReference type="Gene3D" id="1.10.10.10">
    <property type="entry name" value="Winged helix-like DNA-binding domain superfamily/Winged helix DNA-binding domain"/>
    <property type="match status" value="1"/>
</dbReference>
<gene>
    <name evidence="4" type="ORF">HLB44_36050</name>
</gene>
<dbReference type="PRINTS" id="PR00364">
    <property type="entry name" value="DISEASERSIST"/>
</dbReference>
<dbReference type="Gene3D" id="1.25.40.10">
    <property type="entry name" value="Tetratricopeptide repeat domain"/>
    <property type="match status" value="1"/>
</dbReference>
<dbReference type="Gene3D" id="3.40.50.300">
    <property type="entry name" value="P-loop containing nucleotide triphosphate hydrolases"/>
    <property type="match status" value="1"/>
</dbReference>
<feature type="domain" description="OmpR/PhoB-type" evidence="3">
    <location>
        <begin position="2"/>
        <end position="95"/>
    </location>
</feature>
<dbReference type="InterPro" id="IPR001867">
    <property type="entry name" value="OmpR/PhoB-type_DNA-bd"/>
</dbReference>
<dbReference type="PANTHER" id="PTHR47691:SF3">
    <property type="entry name" value="HTH-TYPE TRANSCRIPTIONAL REGULATOR RV0890C-RELATED"/>
    <property type="match status" value="1"/>
</dbReference>
<keyword evidence="1 2" id="KW-0238">DNA-binding</keyword>
<dbReference type="InterPro" id="IPR036388">
    <property type="entry name" value="WH-like_DNA-bd_sf"/>
</dbReference>
<dbReference type="InterPro" id="IPR016032">
    <property type="entry name" value="Sig_transdc_resp-reg_C-effctor"/>
</dbReference>
<dbReference type="Pfam" id="PF00486">
    <property type="entry name" value="Trans_reg_C"/>
    <property type="match status" value="1"/>
</dbReference>
<accession>A0ABX2EUQ0</accession>
<dbReference type="RefSeq" id="WP_173135570.1">
    <property type="nucleotide sequence ID" value="NZ_JABRWJ010000025.1"/>
</dbReference>
<reference evidence="4 5" key="1">
    <citation type="submission" date="2020-05" db="EMBL/GenBank/DDBJ databases">
        <title>Aquincola sp. isolate from soil.</title>
        <authorList>
            <person name="Han J."/>
            <person name="Kim D.-U."/>
        </authorList>
    </citation>
    <scope>NUCLEOTIDE SEQUENCE [LARGE SCALE GENOMIC DNA]</scope>
    <source>
        <strain evidence="4 5">S2</strain>
    </source>
</reference>
<evidence type="ECO:0000313" key="4">
    <source>
        <dbReference type="EMBL" id="NRF72403.1"/>
    </source>
</evidence>
<evidence type="ECO:0000259" key="3">
    <source>
        <dbReference type="PROSITE" id="PS51755"/>
    </source>
</evidence>
<dbReference type="PROSITE" id="PS51755">
    <property type="entry name" value="OMPR_PHOB"/>
    <property type="match status" value="1"/>
</dbReference>
<dbReference type="SUPFAM" id="SSF48452">
    <property type="entry name" value="TPR-like"/>
    <property type="match status" value="1"/>
</dbReference>
<dbReference type="Pfam" id="PF25872">
    <property type="entry name" value="HTH_77"/>
    <property type="match status" value="1"/>
</dbReference>
<organism evidence="4 5">
    <name type="scientific">Pseudaquabacterium terrae</name>
    <dbReference type="NCBI Taxonomy" id="2732868"/>
    <lineage>
        <taxon>Bacteria</taxon>
        <taxon>Pseudomonadati</taxon>
        <taxon>Pseudomonadota</taxon>
        <taxon>Betaproteobacteria</taxon>
        <taxon>Burkholderiales</taxon>
        <taxon>Sphaerotilaceae</taxon>
        <taxon>Pseudaquabacterium</taxon>
    </lineage>
</organism>
<evidence type="ECO:0000256" key="2">
    <source>
        <dbReference type="PROSITE-ProRule" id="PRU01091"/>
    </source>
</evidence>
<protein>
    <submittedName>
        <fullName evidence="4">Winged helix-turn-helix domain-containing protein</fullName>
    </submittedName>
</protein>
<keyword evidence="5" id="KW-1185">Reference proteome</keyword>
<dbReference type="PANTHER" id="PTHR47691">
    <property type="entry name" value="REGULATOR-RELATED"/>
    <property type="match status" value="1"/>
</dbReference>
<dbReference type="SMART" id="SM00862">
    <property type="entry name" value="Trans_reg_C"/>
    <property type="match status" value="1"/>
</dbReference>
<evidence type="ECO:0000256" key="1">
    <source>
        <dbReference type="ARBA" id="ARBA00023125"/>
    </source>
</evidence>
<evidence type="ECO:0000313" key="5">
    <source>
        <dbReference type="Proteomes" id="UP000737171"/>
    </source>
</evidence>
<proteinExistence type="predicted"/>
<dbReference type="SUPFAM" id="SSF46894">
    <property type="entry name" value="C-terminal effector domain of the bipartite response regulators"/>
    <property type="match status" value="1"/>
</dbReference>
<dbReference type="SUPFAM" id="SSF52540">
    <property type="entry name" value="P-loop containing nucleoside triphosphate hydrolases"/>
    <property type="match status" value="1"/>
</dbReference>